<feature type="compositionally biased region" description="Basic and acidic residues" evidence="1">
    <location>
        <begin position="13"/>
        <end position="25"/>
    </location>
</feature>
<organism evidence="2 3">
    <name type="scientific">Araneus ventricosus</name>
    <name type="common">Orbweaver spider</name>
    <name type="synonym">Epeira ventricosa</name>
    <dbReference type="NCBI Taxonomy" id="182803"/>
    <lineage>
        <taxon>Eukaryota</taxon>
        <taxon>Metazoa</taxon>
        <taxon>Ecdysozoa</taxon>
        <taxon>Arthropoda</taxon>
        <taxon>Chelicerata</taxon>
        <taxon>Arachnida</taxon>
        <taxon>Araneae</taxon>
        <taxon>Araneomorphae</taxon>
        <taxon>Entelegynae</taxon>
        <taxon>Araneoidea</taxon>
        <taxon>Araneidae</taxon>
        <taxon>Araneus</taxon>
    </lineage>
</organism>
<dbReference type="AlphaFoldDB" id="A0A4Y2G7N6"/>
<accession>A0A4Y2G7N6</accession>
<reference evidence="2 3" key="1">
    <citation type="journal article" date="2019" name="Sci. Rep.">
        <title>Orb-weaving spider Araneus ventricosus genome elucidates the spidroin gene catalogue.</title>
        <authorList>
            <person name="Kono N."/>
            <person name="Nakamura H."/>
            <person name="Ohtoshi R."/>
            <person name="Moran D.A.P."/>
            <person name="Shinohara A."/>
            <person name="Yoshida Y."/>
            <person name="Fujiwara M."/>
            <person name="Mori M."/>
            <person name="Tomita M."/>
            <person name="Arakawa K."/>
        </authorList>
    </citation>
    <scope>NUCLEOTIDE SEQUENCE [LARGE SCALE GENOMIC DNA]</scope>
</reference>
<name>A0A4Y2G7N6_ARAVE</name>
<gene>
    <name evidence="2" type="ORF">AVEN_113549_1</name>
</gene>
<keyword evidence="3" id="KW-1185">Reference proteome</keyword>
<evidence type="ECO:0000313" key="3">
    <source>
        <dbReference type="Proteomes" id="UP000499080"/>
    </source>
</evidence>
<protein>
    <submittedName>
        <fullName evidence="2">Uncharacterized protein</fullName>
    </submittedName>
</protein>
<comment type="caution">
    <text evidence="2">The sequence shown here is derived from an EMBL/GenBank/DDBJ whole genome shotgun (WGS) entry which is preliminary data.</text>
</comment>
<dbReference type="EMBL" id="BGPR01001198">
    <property type="protein sequence ID" value="GBM47924.1"/>
    <property type="molecule type" value="Genomic_DNA"/>
</dbReference>
<evidence type="ECO:0000256" key="1">
    <source>
        <dbReference type="SAM" id="MobiDB-lite"/>
    </source>
</evidence>
<dbReference type="Proteomes" id="UP000499080">
    <property type="component" value="Unassembled WGS sequence"/>
</dbReference>
<proteinExistence type="predicted"/>
<evidence type="ECO:0000313" key="2">
    <source>
        <dbReference type="EMBL" id="GBM47924.1"/>
    </source>
</evidence>
<sequence length="158" mass="18258">MLMWLRNCQPGHTGHDDNENVDKLSKGRKRRSDKSIPQFIIPSPSLKLRWEINCCINGRTNGIMEIPVAMSMQYYLSCACDIPAGLGKIQLFYSERTPLESYLQGFGFINNYFESLEGNGLVFHNLTESVLTMSWHKWNPKIKLFQEWLRKIPSNSLS</sequence>
<feature type="region of interest" description="Disordered" evidence="1">
    <location>
        <begin position="1"/>
        <end position="33"/>
    </location>
</feature>